<dbReference type="EMBL" id="CM056742">
    <property type="protein sequence ID" value="KAJ8676561.1"/>
    <property type="molecule type" value="Genomic_DNA"/>
</dbReference>
<evidence type="ECO:0000313" key="1">
    <source>
        <dbReference type="EMBL" id="KAJ8676561.1"/>
    </source>
</evidence>
<accession>A0ACC2P0G3</accession>
<sequence>MDEVLGVYQEVAQYPSLASAQIVCAPDEETVVDSIWSQRNLGECKKQKFNQNFILRKDLTVQVKSFPIDVTSEIKTVSTDDGKLKAILRDVSMDRKSKQIIEIWDETHLSKSYDLSAFDVHGEIYSVEYFAAFCWSKDSKKLLYVAEKKLPTPKPFYEQKSKVHENGQGEADNSRGTEFLFKPDWGEQLTGKHRSVVAILDIEKDTITTMDSIPDEYFPSQVVWAPNDKDIVGVAYKLSKRYLGLFFCTSREAPVFYLKGGQFRILSTERVACRSPRFSPDGQFLVWLERNLSVAHHHVHRLMRLKWDTKGQPDALVDVVKTHRVIGDDKKFYGLYDFNLPRRCWSTDSKFLFLSTPQRFDVKSYIINAESKTLSEINNPNKSSLSILDVYNDIVAFNESSLIQPSQLVVAKFDSEALNSGQVTLHSCSKSSSPLGNSVTYDVSEFTHNLNESVRNFDFAYLGVNAGPAKSIPLIAVLHGGPHSQLSNEFSLPYAFFAALGYGVLLINYRGSTGYGGDTIDFLLGKVGSADTLDCVSAINATIKKYCWINPECINLFGGSHGGFLIAHLSGMYPDMFRAVVMRNPVIDVALTFNISDIPDWSPGESGYTSLGPLPETTPNANLPQLIQSMLSCSPILNSDKVKVPTLIALGSKDLRVPQSEGKLWYYKLCQNRVIAKLLVYDDNHSLNGDRTEIDFLINSVLWFKKHTTP</sequence>
<gene>
    <name evidence="1" type="ORF">QAD02_012348</name>
</gene>
<organism evidence="1 2">
    <name type="scientific">Eretmocerus hayati</name>
    <dbReference type="NCBI Taxonomy" id="131215"/>
    <lineage>
        <taxon>Eukaryota</taxon>
        <taxon>Metazoa</taxon>
        <taxon>Ecdysozoa</taxon>
        <taxon>Arthropoda</taxon>
        <taxon>Hexapoda</taxon>
        <taxon>Insecta</taxon>
        <taxon>Pterygota</taxon>
        <taxon>Neoptera</taxon>
        <taxon>Endopterygota</taxon>
        <taxon>Hymenoptera</taxon>
        <taxon>Apocrita</taxon>
        <taxon>Proctotrupomorpha</taxon>
        <taxon>Chalcidoidea</taxon>
        <taxon>Aphelinidae</taxon>
        <taxon>Aphelininae</taxon>
        <taxon>Eretmocerus</taxon>
    </lineage>
</organism>
<keyword evidence="2" id="KW-1185">Reference proteome</keyword>
<dbReference type="Proteomes" id="UP001239111">
    <property type="component" value="Chromosome 2"/>
</dbReference>
<protein>
    <submittedName>
        <fullName evidence="1">Uncharacterized protein</fullName>
    </submittedName>
</protein>
<comment type="caution">
    <text evidence="1">The sequence shown here is derived from an EMBL/GenBank/DDBJ whole genome shotgun (WGS) entry which is preliminary data.</text>
</comment>
<reference evidence="1" key="1">
    <citation type="submission" date="2023-04" db="EMBL/GenBank/DDBJ databases">
        <title>A chromosome-level genome assembly of the parasitoid wasp Eretmocerus hayati.</title>
        <authorList>
            <person name="Zhong Y."/>
            <person name="Liu S."/>
            <person name="Liu Y."/>
        </authorList>
    </citation>
    <scope>NUCLEOTIDE SEQUENCE</scope>
    <source>
        <strain evidence="1">ZJU_SS_LIU_2023</strain>
    </source>
</reference>
<name>A0ACC2P0G3_9HYME</name>
<proteinExistence type="predicted"/>
<evidence type="ECO:0000313" key="2">
    <source>
        <dbReference type="Proteomes" id="UP001239111"/>
    </source>
</evidence>